<dbReference type="AlphaFoldDB" id="A0A6J4M6E0"/>
<name>A0A6J4M6E0_9BACT</name>
<sequence length="28" mass="2743">RASAPCPAAPAGPARCAGRGLRPAARQL</sequence>
<evidence type="ECO:0000313" key="2">
    <source>
        <dbReference type="EMBL" id="CAA9350101.1"/>
    </source>
</evidence>
<feature type="non-terminal residue" evidence="2">
    <location>
        <position position="1"/>
    </location>
</feature>
<feature type="region of interest" description="Disordered" evidence="1">
    <location>
        <begin position="1"/>
        <end position="28"/>
    </location>
</feature>
<proteinExistence type="predicted"/>
<gene>
    <name evidence="2" type="ORF">AVDCRST_MAG40-2842</name>
</gene>
<organism evidence="2">
    <name type="scientific">uncultured Gemmatimonadaceae bacterium</name>
    <dbReference type="NCBI Taxonomy" id="246130"/>
    <lineage>
        <taxon>Bacteria</taxon>
        <taxon>Pseudomonadati</taxon>
        <taxon>Gemmatimonadota</taxon>
        <taxon>Gemmatimonadia</taxon>
        <taxon>Gemmatimonadales</taxon>
        <taxon>Gemmatimonadaceae</taxon>
        <taxon>environmental samples</taxon>
    </lineage>
</organism>
<reference evidence="2" key="1">
    <citation type="submission" date="2020-02" db="EMBL/GenBank/DDBJ databases">
        <authorList>
            <person name="Meier V. D."/>
        </authorList>
    </citation>
    <scope>NUCLEOTIDE SEQUENCE</scope>
    <source>
        <strain evidence="2">AVDCRST_MAG40</strain>
    </source>
</reference>
<accession>A0A6J4M6E0</accession>
<evidence type="ECO:0000256" key="1">
    <source>
        <dbReference type="SAM" id="MobiDB-lite"/>
    </source>
</evidence>
<dbReference type="EMBL" id="CADCTX010000787">
    <property type="protein sequence ID" value="CAA9350101.1"/>
    <property type="molecule type" value="Genomic_DNA"/>
</dbReference>
<feature type="non-terminal residue" evidence="2">
    <location>
        <position position="28"/>
    </location>
</feature>
<protein>
    <submittedName>
        <fullName evidence="2">Uncharacterized protein</fullName>
    </submittedName>
</protein>